<evidence type="ECO:0008006" key="3">
    <source>
        <dbReference type="Google" id="ProtNLM"/>
    </source>
</evidence>
<dbReference type="AlphaFoldDB" id="A0A2T7PA06"/>
<evidence type="ECO:0000313" key="2">
    <source>
        <dbReference type="Proteomes" id="UP000245119"/>
    </source>
</evidence>
<reference evidence="1 2" key="1">
    <citation type="submission" date="2018-04" db="EMBL/GenBank/DDBJ databases">
        <title>The genome of golden apple snail Pomacea canaliculata provides insight into stress tolerance and invasive adaptation.</title>
        <authorList>
            <person name="Liu C."/>
            <person name="Liu B."/>
            <person name="Ren Y."/>
            <person name="Zhang Y."/>
            <person name="Wang H."/>
            <person name="Li S."/>
            <person name="Jiang F."/>
            <person name="Yin L."/>
            <person name="Zhang G."/>
            <person name="Qian W."/>
            <person name="Fan W."/>
        </authorList>
    </citation>
    <scope>NUCLEOTIDE SEQUENCE [LARGE SCALE GENOMIC DNA]</scope>
    <source>
        <strain evidence="1">SZHN2017</strain>
        <tissue evidence="1">Muscle</tissue>
    </source>
</reference>
<dbReference type="EMBL" id="PZQS01000005">
    <property type="protein sequence ID" value="PVD30255.1"/>
    <property type="molecule type" value="Genomic_DNA"/>
</dbReference>
<comment type="caution">
    <text evidence="1">The sequence shown here is derived from an EMBL/GenBank/DDBJ whole genome shotgun (WGS) entry which is preliminary data.</text>
</comment>
<accession>A0A2T7PA06</accession>
<proteinExistence type="predicted"/>
<gene>
    <name evidence="1" type="ORF">C0Q70_09518</name>
</gene>
<dbReference type="OrthoDB" id="6110938at2759"/>
<keyword evidence="2" id="KW-1185">Reference proteome</keyword>
<organism evidence="1 2">
    <name type="scientific">Pomacea canaliculata</name>
    <name type="common">Golden apple snail</name>
    <dbReference type="NCBI Taxonomy" id="400727"/>
    <lineage>
        <taxon>Eukaryota</taxon>
        <taxon>Metazoa</taxon>
        <taxon>Spiralia</taxon>
        <taxon>Lophotrochozoa</taxon>
        <taxon>Mollusca</taxon>
        <taxon>Gastropoda</taxon>
        <taxon>Caenogastropoda</taxon>
        <taxon>Architaenioglossa</taxon>
        <taxon>Ampullarioidea</taxon>
        <taxon>Ampullariidae</taxon>
        <taxon>Pomacea</taxon>
    </lineage>
</organism>
<sequence>MGFVGNVLEKWIGTNGCSSVNSVKGRDEPAYVGSVAALSCWHCIADNCEQNPEDNYKAAKRQCLEGQFCQKVTFEMHSDVGSATYSSVVRSCAENCMDQDDFRQNCSNWLLTTRGCVKRTCCNDEDLCNGAAIPSTHLWCLGPFTALVWLLGTHLL</sequence>
<protein>
    <recommendedName>
        <fullName evidence="3">UPAR/Ly6 domain-containing protein</fullName>
    </recommendedName>
</protein>
<name>A0A2T7PA06_POMCA</name>
<evidence type="ECO:0000313" key="1">
    <source>
        <dbReference type="EMBL" id="PVD30255.1"/>
    </source>
</evidence>
<dbReference type="Proteomes" id="UP000245119">
    <property type="component" value="Linkage Group LG5"/>
</dbReference>